<reference evidence="3" key="2">
    <citation type="journal article" date="2022" name="Sci. Total Environ.">
        <title>Prevalence, transmission, and molecular epidemiology of tet(X)-positive bacteria among humans, animals, and environmental niches in China: An epidemiological, and genomic-based study.</title>
        <authorList>
            <person name="Dong N."/>
            <person name="Zeng Y."/>
            <person name="Cai C."/>
            <person name="Sun C."/>
            <person name="Lu J."/>
            <person name="Liu C."/>
            <person name="Zhou H."/>
            <person name="Sun Q."/>
            <person name="Shu L."/>
            <person name="Wang H."/>
            <person name="Wang Y."/>
            <person name="Wang S."/>
            <person name="Wu C."/>
            <person name="Chan E.W."/>
            <person name="Chen G."/>
            <person name="Shen Z."/>
            <person name="Chen S."/>
            <person name="Zhang R."/>
        </authorList>
    </citation>
    <scope>NUCLEOTIDE SEQUENCE</scope>
    <source>
        <strain evidence="3">R1692</strain>
    </source>
</reference>
<dbReference type="PANTHER" id="PTHR46320:SF1">
    <property type="entry name" value="GLYCEROPHOSPHODIESTER PHOSPHODIESTERASE 1"/>
    <property type="match status" value="1"/>
</dbReference>
<feature type="signal peptide" evidence="1">
    <location>
        <begin position="1"/>
        <end position="19"/>
    </location>
</feature>
<dbReference type="CDD" id="cd08566">
    <property type="entry name" value="GDPD_AtGDE_like"/>
    <property type="match status" value="1"/>
</dbReference>
<dbReference type="EMBL" id="JACAGK010000050">
    <property type="protein sequence ID" value="MDM1049582.1"/>
    <property type="molecule type" value="Genomic_DNA"/>
</dbReference>
<evidence type="ECO:0000259" key="2">
    <source>
        <dbReference type="PROSITE" id="PS51704"/>
    </source>
</evidence>
<comment type="caution">
    <text evidence="3">The sequence shown here is derived from an EMBL/GenBank/DDBJ whole genome shotgun (WGS) entry which is preliminary data.</text>
</comment>
<reference evidence="3" key="1">
    <citation type="submission" date="2020-06" db="EMBL/GenBank/DDBJ databases">
        <authorList>
            <person name="Dong N."/>
        </authorList>
    </citation>
    <scope>NUCLEOTIDE SEQUENCE</scope>
    <source>
        <strain evidence="3">R1692</strain>
    </source>
</reference>
<dbReference type="Proteomes" id="UP001170954">
    <property type="component" value="Unassembled WGS sequence"/>
</dbReference>
<evidence type="ECO:0000313" key="3">
    <source>
        <dbReference type="EMBL" id="MDM1049582.1"/>
    </source>
</evidence>
<name>A0ABT7NQR2_9SPHI</name>
<dbReference type="SUPFAM" id="SSF51695">
    <property type="entry name" value="PLC-like phosphodiesterases"/>
    <property type="match status" value="1"/>
</dbReference>
<dbReference type="PANTHER" id="PTHR46320">
    <property type="entry name" value="GLYCEROPHOSPHODIESTER PHOSPHODIESTERASE 1"/>
    <property type="match status" value="1"/>
</dbReference>
<sequence>MKKLFFAGAILMLSLQASAQKLHKLNFKTVDEMYAYFKYAPGKKVISGHRGTIENHMPENAIPSMEEVLKHTLAIFEVDPRLTKDSIPVMVHDATLDRTTTGSGKVIDYTWADLKKLKLKDKQGQATKYKINTLDEMIAWAKGKTILNLDKKDLPMEMTAEIIKKHDAYAWVWVTVHNVEQAKFYLEKNPKQYLSMHIKTQQDLEKFVQSGLPFNRMIVYIGPEIKAANQGMYKFFHEKGVMCMISSAPTYDKLPTKEERAAKFRAVFADGASILESDLPIEVSQALK</sequence>
<accession>A0ABT7NQR2</accession>
<feature type="domain" description="GP-PDE" evidence="2">
    <location>
        <begin position="44"/>
        <end position="288"/>
    </location>
</feature>
<evidence type="ECO:0000256" key="1">
    <source>
        <dbReference type="SAM" id="SignalP"/>
    </source>
</evidence>
<dbReference type="Gene3D" id="3.20.20.190">
    <property type="entry name" value="Phosphatidylinositol (PI) phosphodiesterase"/>
    <property type="match status" value="1"/>
</dbReference>
<keyword evidence="4" id="KW-1185">Reference proteome</keyword>
<dbReference type="PROSITE" id="PS51704">
    <property type="entry name" value="GP_PDE"/>
    <property type="match status" value="1"/>
</dbReference>
<dbReference type="RefSeq" id="WP_286651955.1">
    <property type="nucleotide sequence ID" value="NZ_JACAGK010000050.1"/>
</dbReference>
<dbReference type="InterPro" id="IPR017946">
    <property type="entry name" value="PLC-like_Pdiesterase_TIM-brl"/>
</dbReference>
<gene>
    <name evidence="3" type="ORF">HX018_15185</name>
</gene>
<dbReference type="InterPro" id="IPR030395">
    <property type="entry name" value="GP_PDE_dom"/>
</dbReference>
<evidence type="ECO:0000313" key="4">
    <source>
        <dbReference type="Proteomes" id="UP001170954"/>
    </source>
</evidence>
<feature type="chain" id="PRO_5046196932" evidence="1">
    <location>
        <begin position="20"/>
        <end position="288"/>
    </location>
</feature>
<organism evidence="3 4">
    <name type="scientific">Sphingobacterium hotanense</name>
    <dbReference type="NCBI Taxonomy" id="649196"/>
    <lineage>
        <taxon>Bacteria</taxon>
        <taxon>Pseudomonadati</taxon>
        <taxon>Bacteroidota</taxon>
        <taxon>Sphingobacteriia</taxon>
        <taxon>Sphingobacteriales</taxon>
        <taxon>Sphingobacteriaceae</taxon>
        <taxon>Sphingobacterium</taxon>
    </lineage>
</organism>
<proteinExistence type="predicted"/>
<dbReference type="Pfam" id="PF03009">
    <property type="entry name" value="GDPD"/>
    <property type="match status" value="1"/>
</dbReference>
<protein>
    <submittedName>
        <fullName evidence="3">Glycerophosphodiester phosphodiesterase family protein</fullName>
    </submittedName>
</protein>
<keyword evidence="1" id="KW-0732">Signal</keyword>